<organism evidence="2 3">
    <name type="scientific">Corchorus olitorius</name>
    <dbReference type="NCBI Taxonomy" id="93759"/>
    <lineage>
        <taxon>Eukaryota</taxon>
        <taxon>Viridiplantae</taxon>
        <taxon>Streptophyta</taxon>
        <taxon>Embryophyta</taxon>
        <taxon>Tracheophyta</taxon>
        <taxon>Spermatophyta</taxon>
        <taxon>Magnoliopsida</taxon>
        <taxon>eudicotyledons</taxon>
        <taxon>Gunneridae</taxon>
        <taxon>Pentapetalae</taxon>
        <taxon>rosids</taxon>
        <taxon>malvids</taxon>
        <taxon>Malvales</taxon>
        <taxon>Malvaceae</taxon>
        <taxon>Grewioideae</taxon>
        <taxon>Apeibeae</taxon>
        <taxon>Corchorus</taxon>
    </lineage>
</organism>
<comment type="caution">
    <text evidence="2">The sequence shown here is derived from an EMBL/GenBank/DDBJ whole genome shotgun (WGS) entry which is preliminary data.</text>
</comment>
<feature type="compositionally biased region" description="Basic and acidic residues" evidence="1">
    <location>
        <begin position="17"/>
        <end position="34"/>
    </location>
</feature>
<evidence type="ECO:0000313" key="3">
    <source>
        <dbReference type="Proteomes" id="UP000187203"/>
    </source>
</evidence>
<accession>A0A1R3JG86</accession>
<evidence type="ECO:0000313" key="2">
    <source>
        <dbReference type="EMBL" id="OMO93848.1"/>
    </source>
</evidence>
<reference evidence="3" key="1">
    <citation type="submission" date="2013-09" db="EMBL/GenBank/DDBJ databases">
        <title>Corchorus olitorius genome sequencing.</title>
        <authorList>
            <person name="Alam M."/>
            <person name="Haque M.S."/>
            <person name="Islam M.S."/>
            <person name="Emdad E.M."/>
            <person name="Islam M.M."/>
            <person name="Ahmed B."/>
            <person name="Halim A."/>
            <person name="Hossen Q.M.M."/>
            <person name="Hossain M.Z."/>
            <person name="Ahmed R."/>
            <person name="Khan M.M."/>
            <person name="Islam R."/>
            <person name="Rashid M.M."/>
            <person name="Khan S.A."/>
            <person name="Rahman M.S."/>
            <person name="Alam M."/>
            <person name="Yahiya A.S."/>
            <person name="Khan M.S."/>
            <person name="Azam M.S."/>
            <person name="Haque T."/>
            <person name="Lashkar M.Z.H."/>
            <person name="Akhand A.I."/>
            <person name="Morshed G."/>
            <person name="Roy S."/>
            <person name="Uddin K.S."/>
            <person name="Rabeya T."/>
            <person name="Hossain A.S."/>
            <person name="Chowdhury A."/>
            <person name="Snigdha A.R."/>
            <person name="Mortoza M.S."/>
            <person name="Matin S.A."/>
            <person name="Hoque S.M.E."/>
            <person name="Islam M.K."/>
            <person name="Roy D.K."/>
            <person name="Haider R."/>
            <person name="Moosa M.M."/>
            <person name="Elias S.M."/>
            <person name="Hasan A.M."/>
            <person name="Jahan S."/>
            <person name="Shafiuddin M."/>
            <person name="Mahmood N."/>
            <person name="Shommy N.S."/>
        </authorList>
    </citation>
    <scope>NUCLEOTIDE SEQUENCE [LARGE SCALE GENOMIC DNA]</scope>
    <source>
        <strain evidence="3">cv. O-4</strain>
    </source>
</reference>
<gene>
    <name evidence="2" type="ORF">COLO4_16647</name>
</gene>
<name>A0A1R3JG86_9ROSI</name>
<proteinExistence type="predicted"/>
<sequence length="59" mass="7004">MWRVIEAGWAGLAMENPGERKEEKKSGKEGEREKKIELKMRGQRGILYWKLEWKSQKKG</sequence>
<feature type="region of interest" description="Disordered" evidence="1">
    <location>
        <begin position="15"/>
        <end position="34"/>
    </location>
</feature>
<dbReference type="AlphaFoldDB" id="A0A1R3JG86"/>
<dbReference type="Proteomes" id="UP000187203">
    <property type="component" value="Unassembled WGS sequence"/>
</dbReference>
<keyword evidence="3" id="KW-1185">Reference proteome</keyword>
<evidence type="ECO:0000256" key="1">
    <source>
        <dbReference type="SAM" id="MobiDB-lite"/>
    </source>
</evidence>
<protein>
    <submittedName>
        <fullName evidence="2">Uncharacterized protein</fullName>
    </submittedName>
</protein>
<dbReference type="EMBL" id="AWUE01016219">
    <property type="protein sequence ID" value="OMO93848.1"/>
    <property type="molecule type" value="Genomic_DNA"/>
</dbReference>